<dbReference type="AlphaFoldDB" id="A0A4C1WEI0"/>
<comment type="caution">
    <text evidence="2">The sequence shown here is derived from an EMBL/GenBank/DDBJ whole genome shotgun (WGS) entry which is preliminary data.</text>
</comment>
<reference evidence="2 3" key="1">
    <citation type="journal article" date="2019" name="Commun. Biol.">
        <title>The bagworm genome reveals a unique fibroin gene that provides high tensile strength.</title>
        <authorList>
            <person name="Kono N."/>
            <person name="Nakamura H."/>
            <person name="Ohtoshi R."/>
            <person name="Tomita M."/>
            <person name="Numata K."/>
            <person name="Arakawa K."/>
        </authorList>
    </citation>
    <scope>NUCLEOTIDE SEQUENCE [LARGE SCALE GENOMIC DNA]</scope>
</reference>
<evidence type="ECO:0000256" key="1">
    <source>
        <dbReference type="SAM" id="MobiDB-lite"/>
    </source>
</evidence>
<keyword evidence="3" id="KW-1185">Reference proteome</keyword>
<sequence length="112" mass="12156">MYSRPPWTYRTINDRPSRGCVESLSSEFCGPKEKNSSPAIGRPASAGAASTCLIDFFSSAAHYSRSKRFNAPAAARRPPPAARRPPPLCPAEFTQKLNLTEVCADEGSPRTI</sequence>
<name>A0A4C1WEI0_EUMVA</name>
<protein>
    <submittedName>
        <fullName evidence="2">Uncharacterized protein</fullName>
    </submittedName>
</protein>
<accession>A0A4C1WEI0</accession>
<evidence type="ECO:0000313" key="3">
    <source>
        <dbReference type="Proteomes" id="UP000299102"/>
    </source>
</evidence>
<organism evidence="2 3">
    <name type="scientific">Eumeta variegata</name>
    <name type="common">Bagworm moth</name>
    <name type="synonym">Eumeta japonica</name>
    <dbReference type="NCBI Taxonomy" id="151549"/>
    <lineage>
        <taxon>Eukaryota</taxon>
        <taxon>Metazoa</taxon>
        <taxon>Ecdysozoa</taxon>
        <taxon>Arthropoda</taxon>
        <taxon>Hexapoda</taxon>
        <taxon>Insecta</taxon>
        <taxon>Pterygota</taxon>
        <taxon>Neoptera</taxon>
        <taxon>Endopterygota</taxon>
        <taxon>Lepidoptera</taxon>
        <taxon>Glossata</taxon>
        <taxon>Ditrysia</taxon>
        <taxon>Tineoidea</taxon>
        <taxon>Psychidae</taxon>
        <taxon>Oiketicinae</taxon>
        <taxon>Eumeta</taxon>
    </lineage>
</organism>
<feature type="region of interest" description="Disordered" evidence="1">
    <location>
        <begin position="69"/>
        <end position="90"/>
    </location>
</feature>
<proteinExistence type="predicted"/>
<feature type="compositionally biased region" description="Pro residues" evidence="1">
    <location>
        <begin position="77"/>
        <end position="89"/>
    </location>
</feature>
<evidence type="ECO:0000313" key="2">
    <source>
        <dbReference type="EMBL" id="GBP49758.1"/>
    </source>
</evidence>
<gene>
    <name evidence="2" type="ORF">EVAR_81377_1</name>
</gene>
<dbReference type="EMBL" id="BGZK01000552">
    <property type="protein sequence ID" value="GBP49758.1"/>
    <property type="molecule type" value="Genomic_DNA"/>
</dbReference>
<dbReference type="Proteomes" id="UP000299102">
    <property type="component" value="Unassembled WGS sequence"/>
</dbReference>